<reference evidence="1" key="1">
    <citation type="journal article" date="2015" name="Nature">
        <title>Complex archaea that bridge the gap between prokaryotes and eukaryotes.</title>
        <authorList>
            <person name="Spang A."/>
            <person name="Saw J.H."/>
            <person name="Jorgensen S.L."/>
            <person name="Zaremba-Niedzwiedzka K."/>
            <person name="Martijn J."/>
            <person name="Lind A.E."/>
            <person name="van Eijk R."/>
            <person name="Schleper C."/>
            <person name="Guy L."/>
            <person name="Ettema T.J."/>
        </authorList>
    </citation>
    <scope>NUCLEOTIDE SEQUENCE</scope>
</reference>
<protein>
    <submittedName>
        <fullName evidence="1">Uncharacterized protein</fullName>
    </submittedName>
</protein>
<dbReference type="AlphaFoldDB" id="A0A0F9CRJ3"/>
<name>A0A0F9CRJ3_9ZZZZ</name>
<gene>
    <name evidence="1" type="ORF">LCGC14_2577660</name>
</gene>
<sequence length="340" mass="34895">MGNVTSGIGAYKSILGGRLGITKDDELVLGGRVLNTGYAALGAGVPYYCDPDNGDNNLSGRTPGTAVASLVTALGLTTAEQNDAVVLIGDGNTTGTARLTAELDWAKDAVHLVGIAAPSRESQRARISHPTSAVTNFNLFKVSGSGCAFENFSLFQGVGQATTDEKLMEVTGSRNSFDGVAIMGIGATAGAARAGSYDLYLNGGGENVFRNCSIGVETIQRSAANANVRIRNRAQRNQFEDCDFVVSASSNAVLNIDADSNDALGGSTMVFKRCFMRNLLGIPSGVAQTVSITFDAANNGTIYVLDSWTQAAAWAAASARVQLANGGAAAAGGGETIDSA</sequence>
<evidence type="ECO:0000313" key="1">
    <source>
        <dbReference type="EMBL" id="KKL08256.1"/>
    </source>
</evidence>
<accession>A0A0F9CRJ3</accession>
<organism evidence="1">
    <name type="scientific">marine sediment metagenome</name>
    <dbReference type="NCBI Taxonomy" id="412755"/>
    <lineage>
        <taxon>unclassified sequences</taxon>
        <taxon>metagenomes</taxon>
        <taxon>ecological metagenomes</taxon>
    </lineage>
</organism>
<comment type="caution">
    <text evidence="1">The sequence shown here is derived from an EMBL/GenBank/DDBJ whole genome shotgun (WGS) entry which is preliminary data.</text>
</comment>
<dbReference type="EMBL" id="LAZR01042951">
    <property type="protein sequence ID" value="KKL08256.1"/>
    <property type="molecule type" value="Genomic_DNA"/>
</dbReference>
<proteinExistence type="predicted"/>